<proteinExistence type="predicted"/>
<name>A0A0F9KVJ1_9ZZZZ</name>
<dbReference type="EMBL" id="LAZR01007271">
    <property type="protein sequence ID" value="KKM86344.1"/>
    <property type="molecule type" value="Genomic_DNA"/>
</dbReference>
<protein>
    <submittedName>
        <fullName evidence="1">Uncharacterized protein</fullName>
    </submittedName>
</protein>
<organism evidence="1">
    <name type="scientific">marine sediment metagenome</name>
    <dbReference type="NCBI Taxonomy" id="412755"/>
    <lineage>
        <taxon>unclassified sequences</taxon>
        <taxon>metagenomes</taxon>
        <taxon>ecological metagenomes</taxon>
    </lineage>
</organism>
<sequence>MALKDEKKFKSVNWDKMRKLVKDKKKIKFS</sequence>
<dbReference type="AlphaFoldDB" id="A0A0F9KVJ1"/>
<gene>
    <name evidence="1" type="ORF">LCGC14_1279900</name>
</gene>
<accession>A0A0F9KVJ1</accession>
<evidence type="ECO:0000313" key="1">
    <source>
        <dbReference type="EMBL" id="KKM86344.1"/>
    </source>
</evidence>
<reference evidence="1" key="1">
    <citation type="journal article" date="2015" name="Nature">
        <title>Complex archaea that bridge the gap between prokaryotes and eukaryotes.</title>
        <authorList>
            <person name="Spang A."/>
            <person name="Saw J.H."/>
            <person name="Jorgensen S.L."/>
            <person name="Zaremba-Niedzwiedzka K."/>
            <person name="Martijn J."/>
            <person name="Lind A.E."/>
            <person name="van Eijk R."/>
            <person name="Schleper C."/>
            <person name="Guy L."/>
            <person name="Ettema T.J."/>
        </authorList>
    </citation>
    <scope>NUCLEOTIDE SEQUENCE</scope>
</reference>
<comment type="caution">
    <text evidence="1">The sequence shown here is derived from an EMBL/GenBank/DDBJ whole genome shotgun (WGS) entry which is preliminary data.</text>
</comment>